<evidence type="ECO:0000313" key="1">
    <source>
        <dbReference type="EMBL" id="CAH8248475.1"/>
    </source>
</evidence>
<accession>A0ABN8UBN0</accession>
<comment type="caution">
    <text evidence="1">The sequence shown here is derived from an EMBL/GenBank/DDBJ whole genome shotgun (WGS) entry which is preliminary data.</text>
</comment>
<sequence length="135" mass="16030">MQTIVGRKLYNDDDHRQTRTTEAYCPDCEEEKTYREQEWDDLTGQLRIKCVDCGYEHKFQMGSNSEVVEILKPYYGTVDYFYSIISKFKEQKVYGRLLNEFLDVNLETILKESKDTNISQERIKNMIVALMKALF</sequence>
<evidence type="ECO:0008006" key="3">
    <source>
        <dbReference type="Google" id="ProtNLM"/>
    </source>
</evidence>
<dbReference type="Proteomes" id="UP001154322">
    <property type="component" value="Unassembled WGS sequence"/>
</dbReference>
<organism evidence="1 2">
    <name type="scientific">Paenibacillus melissococcoides</name>
    <dbReference type="NCBI Taxonomy" id="2912268"/>
    <lineage>
        <taxon>Bacteria</taxon>
        <taxon>Bacillati</taxon>
        <taxon>Bacillota</taxon>
        <taxon>Bacilli</taxon>
        <taxon>Bacillales</taxon>
        <taxon>Paenibacillaceae</taxon>
        <taxon>Paenibacillus</taxon>
    </lineage>
</organism>
<keyword evidence="2" id="KW-1185">Reference proteome</keyword>
<evidence type="ECO:0000313" key="2">
    <source>
        <dbReference type="Proteomes" id="UP001154322"/>
    </source>
</evidence>
<name>A0ABN8UBN0_9BACL</name>
<reference evidence="1" key="1">
    <citation type="submission" date="2022-06" db="EMBL/GenBank/DDBJ databases">
        <authorList>
            <person name="Dietemann V."/>
            <person name="Ory F."/>
            <person name="Dainat B."/>
            <person name="Oberhansli S."/>
        </authorList>
    </citation>
    <scope>NUCLEOTIDE SEQUENCE</scope>
    <source>
        <strain evidence="1">Ena-SAMPLE-TAB-26-04-2022-14:26:32:270-5432</strain>
    </source>
</reference>
<dbReference type="EMBL" id="CALYLO010000010">
    <property type="protein sequence ID" value="CAH8248475.1"/>
    <property type="molecule type" value="Genomic_DNA"/>
</dbReference>
<proteinExistence type="predicted"/>
<gene>
    <name evidence="1" type="ORF">WJ0W_007143</name>
</gene>
<protein>
    <recommendedName>
        <fullName evidence="3">TFIIB-type zinc ribbon-containing protein</fullName>
    </recommendedName>
</protein>
<dbReference type="RefSeq" id="WP_261945464.1">
    <property type="nucleotide sequence ID" value="NZ_CALYLO010000010.1"/>
</dbReference>